<dbReference type="PROSITE" id="PS50977">
    <property type="entry name" value="HTH_TETR_2"/>
    <property type="match status" value="1"/>
</dbReference>
<dbReference type="Pfam" id="PF00440">
    <property type="entry name" value="TetR_N"/>
    <property type="match status" value="1"/>
</dbReference>
<dbReference type="Gene3D" id="1.10.10.60">
    <property type="entry name" value="Homeodomain-like"/>
    <property type="match status" value="1"/>
</dbReference>
<evidence type="ECO:0000313" key="4">
    <source>
        <dbReference type="EMBL" id="TKB96194.1"/>
    </source>
</evidence>
<keyword evidence="1 2" id="KW-0238">DNA-binding</keyword>
<reference evidence="4 5" key="1">
    <citation type="submission" date="2019-04" db="EMBL/GenBank/DDBJ databases">
        <title>Pedobacter sp. AR-3-17 sp. nov., isolated from Arctic soil.</title>
        <authorList>
            <person name="Dahal R.H."/>
            <person name="Kim D.-U."/>
        </authorList>
    </citation>
    <scope>NUCLEOTIDE SEQUENCE [LARGE SCALE GENOMIC DNA]</scope>
    <source>
        <strain evidence="4 5">AR-3-17</strain>
    </source>
</reference>
<sequence length="202" mass="23396">MDQQDQKREQIIEGALKRFAHFGLNKTTMNEIANDLSLSKSLLYYYFPDKINLYAAVLSKVFTEITSQVDAKLANETSPEAALKIYIETRQNFIEKYFPILDFNKFANIEKYQDLKVILDQSNASEINHLKEIIEIGIKSNTYLVEDATYTANLLFDALQGLRKFYMSSSNIQFGVDRAYLDMISRRQKEIVYIFLKGLSKP</sequence>
<evidence type="ECO:0000259" key="3">
    <source>
        <dbReference type="PROSITE" id="PS50977"/>
    </source>
</evidence>
<dbReference type="InterPro" id="IPR001647">
    <property type="entry name" value="HTH_TetR"/>
</dbReference>
<keyword evidence="5" id="KW-1185">Reference proteome</keyword>
<dbReference type="RefSeq" id="WP_136827061.1">
    <property type="nucleotide sequence ID" value="NZ_SWBP01000005.1"/>
</dbReference>
<protein>
    <submittedName>
        <fullName evidence="4">TetR/AcrR family transcriptional regulator</fullName>
    </submittedName>
</protein>
<dbReference type="AlphaFoldDB" id="A0A4U1BVI3"/>
<proteinExistence type="predicted"/>
<dbReference type="PANTHER" id="PTHR30328:SF54">
    <property type="entry name" value="HTH-TYPE TRANSCRIPTIONAL REPRESSOR SCO4008"/>
    <property type="match status" value="1"/>
</dbReference>
<dbReference type="GO" id="GO:0003677">
    <property type="term" value="F:DNA binding"/>
    <property type="evidence" value="ECO:0007669"/>
    <property type="project" value="UniProtKB-UniRule"/>
</dbReference>
<evidence type="ECO:0000256" key="2">
    <source>
        <dbReference type="PROSITE-ProRule" id="PRU00335"/>
    </source>
</evidence>
<dbReference type="Proteomes" id="UP000308181">
    <property type="component" value="Unassembled WGS sequence"/>
</dbReference>
<dbReference type="InterPro" id="IPR050109">
    <property type="entry name" value="HTH-type_TetR-like_transc_reg"/>
</dbReference>
<gene>
    <name evidence="4" type="ORF">FA046_13475</name>
</gene>
<dbReference type="Gene3D" id="1.10.357.10">
    <property type="entry name" value="Tetracycline Repressor, domain 2"/>
    <property type="match status" value="1"/>
</dbReference>
<name>A0A4U1BVI3_9SPHI</name>
<dbReference type="SUPFAM" id="SSF46689">
    <property type="entry name" value="Homeodomain-like"/>
    <property type="match status" value="1"/>
</dbReference>
<dbReference type="InterPro" id="IPR009057">
    <property type="entry name" value="Homeodomain-like_sf"/>
</dbReference>
<dbReference type="OrthoDB" id="9802802at2"/>
<evidence type="ECO:0000313" key="5">
    <source>
        <dbReference type="Proteomes" id="UP000308181"/>
    </source>
</evidence>
<dbReference type="PANTHER" id="PTHR30328">
    <property type="entry name" value="TRANSCRIPTIONAL REPRESSOR"/>
    <property type="match status" value="1"/>
</dbReference>
<feature type="DNA-binding region" description="H-T-H motif" evidence="2">
    <location>
        <begin position="28"/>
        <end position="47"/>
    </location>
</feature>
<evidence type="ECO:0000256" key="1">
    <source>
        <dbReference type="ARBA" id="ARBA00023125"/>
    </source>
</evidence>
<feature type="domain" description="HTH tetR-type" evidence="3">
    <location>
        <begin position="5"/>
        <end position="65"/>
    </location>
</feature>
<organism evidence="4 5">
    <name type="scientific">Pedobacter cryophilus</name>
    <dbReference type="NCBI Taxonomy" id="2571271"/>
    <lineage>
        <taxon>Bacteria</taxon>
        <taxon>Pseudomonadati</taxon>
        <taxon>Bacteroidota</taxon>
        <taxon>Sphingobacteriia</taxon>
        <taxon>Sphingobacteriales</taxon>
        <taxon>Sphingobacteriaceae</taxon>
        <taxon>Pedobacter</taxon>
    </lineage>
</organism>
<comment type="caution">
    <text evidence="4">The sequence shown here is derived from an EMBL/GenBank/DDBJ whole genome shotgun (WGS) entry which is preliminary data.</text>
</comment>
<dbReference type="EMBL" id="SWBP01000005">
    <property type="protein sequence ID" value="TKB96194.1"/>
    <property type="molecule type" value="Genomic_DNA"/>
</dbReference>
<accession>A0A4U1BVI3</accession>